<dbReference type="EMBL" id="JAUIQD010000001">
    <property type="protein sequence ID" value="KAK3364159.1"/>
    <property type="molecule type" value="Genomic_DNA"/>
</dbReference>
<gene>
    <name evidence="1" type="ORF">B0T25DRAFT_576501</name>
</gene>
<reference evidence="1" key="1">
    <citation type="journal article" date="2023" name="Mol. Phylogenet. Evol.">
        <title>Genome-scale phylogeny and comparative genomics of the fungal order Sordariales.</title>
        <authorList>
            <person name="Hensen N."/>
            <person name="Bonometti L."/>
            <person name="Westerberg I."/>
            <person name="Brannstrom I.O."/>
            <person name="Guillou S."/>
            <person name="Cros-Aarteil S."/>
            <person name="Calhoun S."/>
            <person name="Haridas S."/>
            <person name="Kuo A."/>
            <person name="Mondo S."/>
            <person name="Pangilinan J."/>
            <person name="Riley R."/>
            <person name="LaButti K."/>
            <person name="Andreopoulos B."/>
            <person name="Lipzen A."/>
            <person name="Chen C."/>
            <person name="Yan M."/>
            <person name="Daum C."/>
            <person name="Ng V."/>
            <person name="Clum A."/>
            <person name="Steindorff A."/>
            <person name="Ohm R.A."/>
            <person name="Martin F."/>
            <person name="Silar P."/>
            <person name="Natvig D.O."/>
            <person name="Lalanne C."/>
            <person name="Gautier V."/>
            <person name="Ament-Velasquez S.L."/>
            <person name="Kruys A."/>
            <person name="Hutchinson M.I."/>
            <person name="Powell A.J."/>
            <person name="Barry K."/>
            <person name="Miller A.N."/>
            <person name="Grigoriev I.V."/>
            <person name="Debuchy R."/>
            <person name="Gladieux P."/>
            <person name="Hiltunen Thoren M."/>
            <person name="Johannesson H."/>
        </authorList>
    </citation>
    <scope>NUCLEOTIDE SEQUENCE</scope>
    <source>
        <strain evidence="1">CBS 955.72</strain>
    </source>
</reference>
<evidence type="ECO:0000313" key="2">
    <source>
        <dbReference type="Proteomes" id="UP001275084"/>
    </source>
</evidence>
<proteinExistence type="predicted"/>
<comment type="caution">
    <text evidence="1">The sequence shown here is derived from an EMBL/GenBank/DDBJ whole genome shotgun (WGS) entry which is preliminary data.</text>
</comment>
<organism evidence="1 2">
    <name type="scientific">Lasiosphaeria hispida</name>
    <dbReference type="NCBI Taxonomy" id="260671"/>
    <lineage>
        <taxon>Eukaryota</taxon>
        <taxon>Fungi</taxon>
        <taxon>Dikarya</taxon>
        <taxon>Ascomycota</taxon>
        <taxon>Pezizomycotina</taxon>
        <taxon>Sordariomycetes</taxon>
        <taxon>Sordariomycetidae</taxon>
        <taxon>Sordariales</taxon>
        <taxon>Lasiosphaeriaceae</taxon>
        <taxon>Lasiosphaeria</taxon>
    </lineage>
</organism>
<keyword evidence="2" id="KW-1185">Reference proteome</keyword>
<protein>
    <submittedName>
        <fullName evidence="1">Uncharacterized protein</fullName>
    </submittedName>
</protein>
<reference evidence="1" key="2">
    <citation type="submission" date="2023-06" db="EMBL/GenBank/DDBJ databases">
        <authorList>
            <consortium name="Lawrence Berkeley National Laboratory"/>
            <person name="Haridas S."/>
            <person name="Hensen N."/>
            <person name="Bonometti L."/>
            <person name="Westerberg I."/>
            <person name="Brannstrom I.O."/>
            <person name="Guillou S."/>
            <person name="Cros-Aarteil S."/>
            <person name="Calhoun S."/>
            <person name="Kuo A."/>
            <person name="Mondo S."/>
            <person name="Pangilinan J."/>
            <person name="Riley R."/>
            <person name="Labutti K."/>
            <person name="Andreopoulos B."/>
            <person name="Lipzen A."/>
            <person name="Chen C."/>
            <person name="Yanf M."/>
            <person name="Daum C."/>
            <person name="Ng V."/>
            <person name="Clum A."/>
            <person name="Steindorff A."/>
            <person name="Ohm R."/>
            <person name="Martin F."/>
            <person name="Silar P."/>
            <person name="Natvig D."/>
            <person name="Lalanne C."/>
            <person name="Gautier V."/>
            <person name="Ament-Velasquez S.L."/>
            <person name="Kruys A."/>
            <person name="Hutchinson M.I."/>
            <person name="Powell A.J."/>
            <person name="Barry K."/>
            <person name="Miller A.N."/>
            <person name="Grigoriev I.V."/>
            <person name="Debuchy R."/>
            <person name="Gladieux P."/>
            <person name="Thoren M.H."/>
            <person name="Johannesson H."/>
        </authorList>
    </citation>
    <scope>NUCLEOTIDE SEQUENCE</scope>
    <source>
        <strain evidence="1">CBS 955.72</strain>
    </source>
</reference>
<evidence type="ECO:0000313" key="1">
    <source>
        <dbReference type="EMBL" id="KAK3364159.1"/>
    </source>
</evidence>
<dbReference type="Proteomes" id="UP001275084">
    <property type="component" value="Unassembled WGS sequence"/>
</dbReference>
<sequence>MWVALELAHSKKACIVTEDHVIREDRFMSDSFFFFLEYFRDAMRHIGQQLGVMPFEELFFQLRLRPLNYIRKEQNPCFGEVFSLIAEKECRDFGDRHLAIASFLGLATHDKLCAQFQDQTADEVCEWVWKSALEQGDCSPLLLVQAPTSRLKHPHPDWIARGREMAP</sequence>
<name>A0AAJ0MKT6_9PEZI</name>
<dbReference type="AlphaFoldDB" id="A0AAJ0MKT6"/>
<accession>A0AAJ0MKT6</accession>